<dbReference type="Gene3D" id="2.130.10.30">
    <property type="entry name" value="Regulator of chromosome condensation 1/beta-lactamase-inhibitor protein II"/>
    <property type="match status" value="1"/>
</dbReference>
<evidence type="ECO:0000313" key="1">
    <source>
        <dbReference type="EMBL" id="CAI2174993.1"/>
    </source>
</evidence>
<sequence>MRKLIYWGIDDTENVNGRLHGRAENILKFLQSLSNNIIVVTGENHCLSLTKDGEVFSWESGRFGQLGIRELTDLTTMYLLITSKEVNFWMESLWEIGENDEELNVLKVDGGSARTVVITDIIEKVDTIVEVPSAARTPPSLITSTPTNINFIFKTHANVFVEA</sequence>
<accession>A0A9W4SMM7</accession>
<evidence type="ECO:0000313" key="2">
    <source>
        <dbReference type="Proteomes" id="UP001153678"/>
    </source>
</evidence>
<dbReference type="SUPFAM" id="SSF50985">
    <property type="entry name" value="RCC1/BLIP-II"/>
    <property type="match status" value="1"/>
</dbReference>
<keyword evidence="2" id="KW-1185">Reference proteome</keyword>
<protein>
    <submittedName>
        <fullName evidence="1">20095_t:CDS:1</fullName>
    </submittedName>
</protein>
<dbReference type="OrthoDB" id="5370059at2759"/>
<feature type="non-terminal residue" evidence="1">
    <location>
        <position position="163"/>
    </location>
</feature>
<reference evidence="1" key="1">
    <citation type="submission" date="2022-08" db="EMBL/GenBank/DDBJ databases">
        <authorList>
            <person name="Kallberg Y."/>
            <person name="Tangrot J."/>
            <person name="Rosling A."/>
        </authorList>
    </citation>
    <scope>NUCLEOTIDE SEQUENCE</scope>
    <source>
        <strain evidence="1">Wild A</strain>
    </source>
</reference>
<comment type="caution">
    <text evidence="1">The sequence shown here is derived from an EMBL/GenBank/DDBJ whole genome shotgun (WGS) entry which is preliminary data.</text>
</comment>
<dbReference type="Proteomes" id="UP001153678">
    <property type="component" value="Unassembled WGS sequence"/>
</dbReference>
<dbReference type="EMBL" id="CAMKVN010001293">
    <property type="protein sequence ID" value="CAI2174993.1"/>
    <property type="molecule type" value="Genomic_DNA"/>
</dbReference>
<dbReference type="AlphaFoldDB" id="A0A9W4SMM7"/>
<dbReference type="InterPro" id="IPR009091">
    <property type="entry name" value="RCC1/BLIP-II"/>
</dbReference>
<proteinExistence type="predicted"/>
<organism evidence="1 2">
    <name type="scientific">Funneliformis geosporum</name>
    <dbReference type="NCBI Taxonomy" id="1117311"/>
    <lineage>
        <taxon>Eukaryota</taxon>
        <taxon>Fungi</taxon>
        <taxon>Fungi incertae sedis</taxon>
        <taxon>Mucoromycota</taxon>
        <taxon>Glomeromycotina</taxon>
        <taxon>Glomeromycetes</taxon>
        <taxon>Glomerales</taxon>
        <taxon>Glomeraceae</taxon>
        <taxon>Funneliformis</taxon>
    </lineage>
</organism>
<gene>
    <name evidence="1" type="ORF">FWILDA_LOCUS6869</name>
</gene>
<name>A0A9W4SMM7_9GLOM</name>